<dbReference type="AlphaFoldDB" id="B1C0G0"/>
<feature type="binding site" evidence="12 15">
    <location>
        <position position="310"/>
    </location>
    <ligand>
        <name>Mg(2+)</name>
        <dbReference type="ChEBI" id="CHEBI:18420"/>
    </ligand>
</feature>
<dbReference type="HOGENOM" id="CLU_031223_2_1_9"/>
<dbReference type="SUPFAM" id="SSF51604">
    <property type="entry name" value="Enolase C-terminal domain-like"/>
    <property type="match status" value="1"/>
</dbReference>
<dbReference type="PROSITE" id="PS00164">
    <property type="entry name" value="ENOLASE"/>
    <property type="match status" value="1"/>
</dbReference>
<proteinExistence type="inferred from homology"/>
<feature type="binding site" evidence="14">
    <location>
        <position position="310"/>
    </location>
    <ligand>
        <name>substrate</name>
    </ligand>
</feature>
<evidence type="ECO:0000256" key="11">
    <source>
        <dbReference type="ARBA" id="ARBA00048951"/>
    </source>
</evidence>
<feature type="binding site" evidence="14">
    <location>
        <position position="155"/>
    </location>
    <ligand>
        <name>substrate</name>
    </ligand>
</feature>
<evidence type="ECO:0000256" key="7">
    <source>
        <dbReference type="ARBA" id="ARBA00022723"/>
    </source>
</evidence>
<feature type="active site" description="Proton donor" evidence="12 13">
    <location>
        <position position="205"/>
    </location>
</feature>
<dbReference type="GO" id="GO:0000287">
    <property type="term" value="F:magnesium ion binding"/>
    <property type="evidence" value="ECO:0007669"/>
    <property type="project" value="UniProtKB-UniRule"/>
</dbReference>
<reference evidence="18" key="1">
    <citation type="submission" date="2008-02" db="EMBL/GenBank/DDBJ databases">
        <authorList>
            <person name="Fulton L."/>
            <person name="Clifton S."/>
            <person name="Fulton B."/>
            <person name="Xu J."/>
            <person name="Minx P."/>
            <person name="Pepin K.H."/>
            <person name="Johnson M."/>
            <person name="Thiruvilangam P."/>
            <person name="Bhonagiri V."/>
            <person name="Nash W.E."/>
            <person name="Mardis E.R."/>
            <person name="Wilson R.K."/>
        </authorList>
    </citation>
    <scope>NUCLEOTIDE SEQUENCE [LARGE SCALE GENOMIC DNA]</scope>
    <source>
        <strain evidence="18">DSM 1552</strain>
    </source>
</reference>
<feature type="binding site" evidence="12 15">
    <location>
        <position position="242"/>
    </location>
    <ligand>
        <name>Mg(2+)</name>
        <dbReference type="ChEBI" id="CHEBI:18420"/>
    </ligand>
</feature>
<dbReference type="OrthoDB" id="9804716at2"/>
<comment type="pathway">
    <text evidence="1 12">Carbohydrate degradation; glycolysis; pyruvate from D-glyceraldehyde 3-phosphate: step 4/5.</text>
</comment>
<keyword evidence="9 12" id="KW-0324">Glycolysis</keyword>
<comment type="cofactor">
    <cofactor evidence="12">
        <name>Mg(2+)</name>
        <dbReference type="ChEBI" id="CHEBI:18420"/>
    </cofactor>
    <text evidence="12">Binds a second Mg(2+) ion via substrate during catalysis.</text>
</comment>
<dbReference type="UniPathway" id="UPA00109">
    <property type="reaction ID" value="UER00187"/>
</dbReference>
<dbReference type="EMBL" id="ABIK02000006">
    <property type="protein sequence ID" value="EDS75295.1"/>
    <property type="molecule type" value="Genomic_DNA"/>
</dbReference>
<feature type="binding site" evidence="14">
    <location>
        <position position="386"/>
    </location>
    <ligand>
        <name>substrate</name>
    </ligand>
</feature>
<dbReference type="GeneID" id="94017522"/>
<dbReference type="SUPFAM" id="SSF54826">
    <property type="entry name" value="Enolase N-terminal domain-like"/>
    <property type="match status" value="1"/>
</dbReference>
<feature type="binding site" evidence="14">
    <location>
        <position position="283"/>
    </location>
    <ligand>
        <name>substrate</name>
    </ligand>
</feature>
<comment type="cofactor">
    <cofactor evidence="15">
        <name>Mg(2+)</name>
        <dbReference type="ChEBI" id="CHEBI:18420"/>
    </cofactor>
    <text evidence="15">Mg(2+) is required for catalysis and for stabilizing the dimer.</text>
</comment>
<evidence type="ECO:0000256" key="10">
    <source>
        <dbReference type="ARBA" id="ARBA00023239"/>
    </source>
</evidence>
<name>B1C0G0_9FIRM</name>
<dbReference type="PANTHER" id="PTHR11902">
    <property type="entry name" value="ENOLASE"/>
    <property type="match status" value="1"/>
</dbReference>
<dbReference type="CDD" id="cd03313">
    <property type="entry name" value="enolase"/>
    <property type="match status" value="1"/>
</dbReference>
<evidence type="ECO:0000313" key="18">
    <source>
        <dbReference type="EMBL" id="EDS75295.1"/>
    </source>
</evidence>
<dbReference type="InterPro" id="IPR000941">
    <property type="entry name" value="Enolase"/>
</dbReference>
<dbReference type="SMART" id="SM01192">
    <property type="entry name" value="Enolase_C"/>
    <property type="match status" value="1"/>
</dbReference>
<dbReference type="GO" id="GO:0009986">
    <property type="term" value="C:cell surface"/>
    <property type="evidence" value="ECO:0007669"/>
    <property type="project" value="UniProtKB-SubCell"/>
</dbReference>
<comment type="catalytic activity">
    <reaction evidence="11">
        <text>(2R)-2-phosphoglycerate = phosphoenolpyruvate + H2O</text>
        <dbReference type="Rhea" id="RHEA:10164"/>
        <dbReference type="ChEBI" id="CHEBI:15377"/>
        <dbReference type="ChEBI" id="CHEBI:58289"/>
        <dbReference type="ChEBI" id="CHEBI:58702"/>
        <dbReference type="EC" id="4.2.1.11"/>
    </reaction>
    <physiologicalReaction direction="left-to-right" evidence="11">
        <dbReference type="Rhea" id="RHEA:10165"/>
    </physiologicalReaction>
</comment>
<dbReference type="RefSeq" id="WP_004609177.1">
    <property type="nucleotide sequence ID" value="NZ_CP102275.1"/>
</dbReference>
<feature type="binding site" evidence="12">
    <location>
        <position position="163"/>
    </location>
    <ligand>
        <name>(2R)-2-phosphoglycerate</name>
        <dbReference type="ChEBI" id="CHEBI:58289"/>
    </ligand>
</feature>
<dbReference type="InterPro" id="IPR020809">
    <property type="entry name" value="Enolase_CS"/>
</dbReference>
<evidence type="ECO:0000256" key="4">
    <source>
        <dbReference type="ARBA" id="ARBA00017068"/>
    </source>
</evidence>
<dbReference type="GO" id="GO:0004634">
    <property type="term" value="F:phosphopyruvate hydratase activity"/>
    <property type="evidence" value="ECO:0007669"/>
    <property type="project" value="UniProtKB-UniRule"/>
</dbReference>
<dbReference type="InterPro" id="IPR020810">
    <property type="entry name" value="Enolase_C"/>
</dbReference>
<feature type="domain" description="Enolase N-terminal" evidence="17">
    <location>
        <begin position="4"/>
        <end position="134"/>
    </location>
</feature>
<evidence type="ECO:0000256" key="3">
    <source>
        <dbReference type="ARBA" id="ARBA00012058"/>
    </source>
</evidence>
<feature type="binding site" evidence="12">
    <location>
        <position position="386"/>
    </location>
    <ligand>
        <name>(2R)-2-phosphoglycerate</name>
        <dbReference type="ChEBI" id="CHEBI:58289"/>
    </ligand>
</feature>
<dbReference type="GO" id="GO:0005576">
    <property type="term" value="C:extracellular region"/>
    <property type="evidence" value="ECO:0007669"/>
    <property type="project" value="UniProtKB-SubCell"/>
</dbReference>
<feature type="binding site" evidence="14">
    <location>
        <position position="164"/>
    </location>
    <ligand>
        <name>substrate</name>
    </ligand>
</feature>
<evidence type="ECO:0000256" key="6">
    <source>
        <dbReference type="ARBA" id="ARBA00022525"/>
    </source>
</evidence>
<feature type="active site" description="Proton acceptor" evidence="12 13">
    <location>
        <position position="335"/>
    </location>
</feature>
<dbReference type="EC" id="4.2.1.11" evidence="3 12"/>
<dbReference type="SFLD" id="SFLDG00178">
    <property type="entry name" value="enolase"/>
    <property type="match status" value="1"/>
</dbReference>
<sequence length="423" mass="46896">MPYINNVYARQVLDSRGFPTIQVEVTTESGFCGSAIVPSGASTGKYEALELRDNDDSRYLGKSVFKAVNNINDTINKLLKQKNVLSQREIDMTMIRYDNSENKSKLGANATLAVSLAVANCAANYLDIPLYRYLGTPNTRVLPTPMINIINGGSHADNSLDFQEFMIMPISANSFYQAMEMATNVFHTLKAILKRANLATSVGDEGGFAPNLNSNEEALELIIKAINECHLQPGKDIAIALDVAASELYHNGVYTINNQDYSTKELIVYYEKLISKYPIISIEDGLDQEDYSGWRELTNKLGDKIQLVGDDLFVTNTKRLQRGIDEHYSNSILIKLNQIGTLSETLDCIELATKNKIAPIISHRSGESEDTFIADLAVALNIGQIKTGSMSRSERICKYNRLLKIEDDLAGFSCYQGKIKKGL</sequence>
<evidence type="ECO:0000256" key="5">
    <source>
        <dbReference type="ARBA" id="ARBA00022490"/>
    </source>
</evidence>
<dbReference type="SMART" id="SM01193">
    <property type="entry name" value="Enolase_N"/>
    <property type="match status" value="1"/>
</dbReference>
<dbReference type="Pfam" id="PF00113">
    <property type="entry name" value="Enolase_C"/>
    <property type="match status" value="1"/>
</dbReference>
<dbReference type="PANTHER" id="PTHR11902:SF1">
    <property type="entry name" value="ENOLASE"/>
    <property type="match status" value="1"/>
</dbReference>
<comment type="subcellular location">
    <subcellularLocation>
        <location evidence="12">Cytoplasm</location>
    </subcellularLocation>
    <subcellularLocation>
        <location evidence="12">Secreted</location>
    </subcellularLocation>
    <subcellularLocation>
        <location evidence="12">Cell surface</location>
    </subcellularLocation>
    <text evidence="12">Fractions of enolase are present in both the cytoplasm and on the cell surface.</text>
</comment>
<evidence type="ECO:0000256" key="1">
    <source>
        <dbReference type="ARBA" id="ARBA00005031"/>
    </source>
</evidence>
<keyword evidence="6 12" id="KW-0964">Secreted</keyword>
<dbReference type="Gene3D" id="3.30.390.10">
    <property type="entry name" value="Enolase-like, N-terminal domain"/>
    <property type="match status" value="1"/>
</dbReference>
<evidence type="ECO:0000313" key="19">
    <source>
        <dbReference type="Proteomes" id="UP000004910"/>
    </source>
</evidence>
<dbReference type="Proteomes" id="UP000004910">
    <property type="component" value="Unassembled WGS sequence"/>
</dbReference>
<gene>
    <name evidence="12 18" type="primary">eno</name>
    <name evidence="18" type="ORF">CLOSPI_00689</name>
</gene>
<evidence type="ECO:0000256" key="12">
    <source>
        <dbReference type="HAMAP-Rule" id="MF_00318"/>
    </source>
</evidence>
<keyword evidence="5 12" id="KW-0963">Cytoplasm</keyword>
<dbReference type="InterPro" id="IPR029017">
    <property type="entry name" value="Enolase-like_N"/>
</dbReference>
<dbReference type="Gene3D" id="3.20.20.120">
    <property type="entry name" value="Enolase-like C-terminal domain"/>
    <property type="match status" value="1"/>
</dbReference>
<comment type="function">
    <text evidence="12">Catalyzes the reversible conversion of 2-phosphoglycerate (2-PG) into phosphoenolpyruvate (PEP). It is essential for the degradation of carbohydrates via glycolysis.</text>
</comment>
<dbReference type="InterPro" id="IPR020811">
    <property type="entry name" value="Enolase_N"/>
</dbReference>
<evidence type="ECO:0000256" key="9">
    <source>
        <dbReference type="ARBA" id="ARBA00023152"/>
    </source>
</evidence>
<keyword evidence="10 12" id="KW-0456">Lyase</keyword>
<evidence type="ECO:0000256" key="14">
    <source>
        <dbReference type="PIRSR" id="PIRSR001400-2"/>
    </source>
</evidence>
<dbReference type="InterPro" id="IPR036849">
    <property type="entry name" value="Enolase-like_C_sf"/>
</dbReference>
<keyword evidence="7 12" id="KW-0479">Metal-binding</keyword>
<dbReference type="FunFam" id="3.30.390.10:FF:000001">
    <property type="entry name" value="Enolase"/>
    <property type="match status" value="1"/>
</dbReference>
<reference evidence="18" key="2">
    <citation type="submission" date="2014-06" db="EMBL/GenBank/DDBJ databases">
        <title>Draft genome sequence of Clostridium spiroforme (DSM 1552).</title>
        <authorList>
            <person name="Sudarsanam P."/>
            <person name="Ley R."/>
            <person name="Guruge J."/>
            <person name="Turnbaugh P.J."/>
            <person name="Mahowald M."/>
            <person name="Liep D."/>
            <person name="Gordon J."/>
        </authorList>
    </citation>
    <scope>NUCLEOTIDE SEQUENCE</scope>
    <source>
        <strain evidence="18">DSM 1552</strain>
    </source>
</reference>
<dbReference type="Pfam" id="PF03952">
    <property type="entry name" value="Enolase_N"/>
    <property type="match status" value="1"/>
</dbReference>
<feature type="binding site" evidence="14">
    <location>
        <begin position="362"/>
        <end position="365"/>
    </location>
    <ligand>
        <name>substrate</name>
    </ligand>
</feature>
<evidence type="ECO:0000259" key="17">
    <source>
        <dbReference type="SMART" id="SM01193"/>
    </source>
</evidence>
<feature type="domain" description="Enolase C-terminal TIM barrel" evidence="16">
    <location>
        <begin position="139"/>
        <end position="421"/>
    </location>
</feature>
<feature type="binding site" evidence="12">
    <location>
        <position position="335"/>
    </location>
    <ligand>
        <name>(2R)-2-phosphoglycerate</name>
        <dbReference type="ChEBI" id="CHEBI:58289"/>
    </ligand>
</feature>
<evidence type="ECO:0000256" key="2">
    <source>
        <dbReference type="ARBA" id="ARBA00009604"/>
    </source>
</evidence>
<feature type="binding site" evidence="12">
    <location>
        <position position="364"/>
    </location>
    <ligand>
        <name>(2R)-2-phosphoglycerate</name>
        <dbReference type="ChEBI" id="CHEBI:58289"/>
    </ligand>
</feature>
<keyword evidence="8 12" id="KW-0460">Magnesium</keyword>
<comment type="caution">
    <text evidence="18">The sequence shown here is derived from an EMBL/GenBank/DDBJ whole genome shotgun (WGS) entry which is preliminary data.</text>
</comment>
<dbReference type="HAMAP" id="MF_00318">
    <property type="entry name" value="Enolase"/>
    <property type="match status" value="1"/>
</dbReference>
<dbReference type="GO" id="GO:0006096">
    <property type="term" value="P:glycolytic process"/>
    <property type="evidence" value="ECO:0007669"/>
    <property type="project" value="UniProtKB-UniRule"/>
</dbReference>
<keyword evidence="19" id="KW-1185">Reference proteome</keyword>
<evidence type="ECO:0000256" key="8">
    <source>
        <dbReference type="ARBA" id="ARBA00022842"/>
    </source>
</evidence>
<feature type="binding site" evidence="12 15">
    <location>
        <position position="283"/>
    </location>
    <ligand>
        <name>Mg(2+)</name>
        <dbReference type="ChEBI" id="CHEBI:18420"/>
    </ligand>
</feature>
<dbReference type="GO" id="GO:0000015">
    <property type="term" value="C:phosphopyruvate hydratase complex"/>
    <property type="evidence" value="ECO:0007669"/>
    <property type="project" value="InterPro"/>
</dbReference>
<dbReference type="eggNOG" id="COG0148">
    <property type="taxonomic scope" value="Bacteria"/>
</dbReference>
<protein>
    <recommendedName>
        <fullName evidence="4 12">Enolase</fullName>
        <ecNumber evidence="3 12">4.2.1.11</ecNumber>
    </recommendedName>
    <alternativeName>
        <fullName evidence="12">2-phospho-D-glycerate hydro-lyase</fullName>
    </alternativeName>
    <alternativeName>
        <fullName evidence="12">2-phosphoglycerate dehydratase</fullName>
    </alternativeName>
</protein>
<dbReference type="PIRSF" id="PIRSF001400">
    <property type="entry name" value="Enolase"/>
    <property type="match status" value="1"/>
</dbReference>
<evidence type="ECO:0000256" key="13">
    <source>
        <dbReference type="PIRSR" id="PIRSR001400-1"/>
    </source>
</evidence>
<dbReference type="PRINTS" id="PR00148">
    <property type="entry name" value="ENOLASE"/>
</dbReference>
<dbReference type="SFLD" id="SFLDS00001">
    <property type="entry name" value="Enolase"/>
    <property type="match status" value="1"/>
</dbReference>
<dbReference type="NCBIfam" id="TIGR01060">
    <property type="entry name" value="eno"/>
    <property type="match status" value="1"/>
</dbReference>
<dbReference type="SFLD" id="SFLDF00002">
    <property type="entry name" value="enolase"/>
    <property type="match status" value="1"/>
</dbReference>
<dbReference type="STRING" id="428126.CLOSPI_00689"/>
<evidence type="ECO:0000259" key="16">
    <source>
        <dbReference type="SMART" id="SM01192"/>
    </source>
</evidence>
<accession>B1C0G0</accession>
<comment type="similarity">
    <text evidence="2 12">Belongs to the enolase family.</text>
</comment>
<evidence type="ECO:0000256" key="15">
    <source>
        <dbReference type="PIRSR" id="PIRSR001400-3"/>
    </source>
</evidence>
<feature type="binding site" evidence="12">
    <location>
        <position position="365"/>
    </location>
    <ligand>
        <name>(2R)-2-phosphoglycerate</name>
        <dbReference type="ChEBI" id="CHEBI:58289"/>
    </ligand>
</feature>
<organism evidence="18 19">
    <name type="scientific">Thomasclavelia spiroformis DSM 1552</name>
    <dbReference type="NCBI Taxonomy" id="428126"/>
    <lineage>
        <taxon>Bacteria</taxon>
        <taxon>Bacillati</taxon>
        <taxon>Bacillota</taxon>
        <taxon>Erysipelotrichia</taxon>
        <taxon>Erysipelotrichales</taxon>
        <taxon>Coprobacillaceae</taxon>
        <taxon>Thomasclavelia</taxon>
    </lineage>
</organism>